<feature type="domain" description="PKS/mFAS DH" evidence="4">
    <location>
        <begin position="673"/>
        <end position="960"/>
    </location>
</feature>
<dbReference type="Pfam" id="PF08659">
    <property type="entry name" value="KR"/>
    <property type="match status" value="1"/>
</dbReference>
<evidence type="ECO:0000259" key="4">
    <source>
        <dbReference type="PROSITE" id="PS52019"/>
    </source>
</evidence>
<gene>
    <name evidence="5" type="ORF">GKO32_10525</name>
</gene>
<dbReference type="InterPro" id="IPR057326">
    <property type="entry name" value="KR_dom"/>
</dbReference>
<comment type="caution">
    <text evidence="5">The sequence shown here is derived from an EMBL/GenBank/DDBJ whole genome shotgun (WGS) entry which is preliminary data.</text>
</comment>
<dbReference type="GO" id="GO:0006633">
    <property type="term" value="P:fatty acid biosynthetic process"/>
    <property type="evidence" value="ECO:0007669"/>
    <property type="project" value="TreeGrafter"/>
</dbReference>
<evidence type="ECO:0000256" key="1">
    <source>
        <dbReference type="ARBA" id="ARBA00022679"/>
    </source>
</evidence>
<dbReference type="InterPro" id="IPR050091">
    <property type="entry name" value="PKS_NRPS_Biosynth_Enz"/>
</dbReference>
<organism evidence="5 6">
    <name type="scientific">Amycolatopsis pithecellobii</name>
    <dbReference type="NCBI Taxonomy" id="664692"/>
    <lineage>
        <taxon>Bacteria</taxon>
        <taxon>Bacillati</taxon>
        <taxon>Actinomycetota</taxon>
        <taxon>Actinomycetes</taxon>
        <taxon>Pseudonocardiales</taxon>
        <taxon>Pseudonocardiaceae</taxon>
        <taxon>Amycolatopsis</taxon>
    </lineage>
</organism>
<feature type="non-terminal residue" evidence="5">
    <location>
        <position position="1"/>
    </location>
</feature>
<feature type="domain" description="Carrier" evidence="3">
    <location>
        <begin position="3"/>
        <end position="83"/>
    </location>
</feature>
<dbReference type="SMART" id="SM00822">
    <property type="entry name" value="PKS_KR"/>
    <property type="match status" value="1"/>
</dbReference>
<dbReference type="GO" id="GO:0004312">
    <property type="term" value="F:fatty acid synthase activity"/>
    <property type="evidence" value="ECO:0007669"/>
    <property type="project" value="TreeGrafter"/>
</dbReference>
<evidence type="ECO:0000256" key="2">
    <source>
        <dbReference type="PROSITE-ProRule" id="PRU01363"/>
    </source>
</evidence>
<dbReference type="InterPro" id="IPR036736">
    <property type="entry name" value="ACP-like_sf"/>
</dbReference>
<reference evidence="5 6" key="1">
    <citation type="submission" date="2019-11" db="EMBL/GenBank/DDBJ databases">
        <title>Draft genome of Amycolatopsis RM579.</title>
        <authorList>
            <person name="Duangmal K."/>
            <person name="Mingma R."/>
        </authorList>
    </citation>
    <scope>NUCLEOTIDE SEQUENCE [LARGE SCALE GENOMIC DNA]</scope>
    <source>
        <strain evidence="5 6">RM579</strain>
    </source>
</reference>
<feature type="region of interest" description="C-terminal hotdog fold" evidence="2">
    <location>
        <begin position="814"/>
        <end position="960"/>
    </location>
</feature>
<dbReference type="OrthoDB" id="9778690at2"/>
<keyword evidence="6" id="KW-1185">Reference proteome</keyword>
<evidence type="ECO:0000313" key="6">
    <source>
        <dbReference type="Proteomes" id="UP000440096"/>
    </source>
</evidence>
<feature type="region of interest" description="N-terminal hotdog fold" evidence="2">
    <location>
        <begin position="673"/>
        <end position="802"/>
    </location>
</feature>
<dbReference type="InterPro" id="IPR013968">
    <property type="entry name" value="PKS_KR"/>
</dbReference>
<keyword evidence="1" id="KW-0808">Transferase</keyword>
<dbReference type="AlphaFoldDB" id="A0A6N7YN54"/>
<dbReference type="RefSeq" id="WP_154756614.1">
    <property type="nucleotide sequence ID" value="NZ_WMBA01000011.1"/>
</dbReference>
<proteinExistence type="predicted"/>
<evidence type="ECO:0000259" key="3">
    <source>
        <dbReference type="PROSITE" id="PS50075"/>
    </source>
</evidence>
<dbReference type="PANTHER" id="PTHR43775:SF51">
    <property type="entry name" value="INACTIVE PHENOLPHTHIOCEROL SYNTHESIS POLYKETIDE SYNTHASE TYPE I PKS1-RELATED"/>
    <property type="match status" value="1"/>
</dbReference>
<dbReference type="Gene3D" id="1.10.1200.10">
    <property type="entry name" value="ACP-like"/>
    <property type="match status" value="2"/>
</dbReference>
<dbReference type="InterPro" id="IPR036291">
    <property type="entry name" value="NAD(P)-bd_dom_sf"/>
</dbReference>
<dbReference type="PROSITE" id="PS50075">
    <property type="entry name" value="CARRIER"/>
    <property type="match status" value="2"/>
</dbReference>
<dbReference type="InterPro" id="IPR049551">
    <property type="entry name" value="PKS_DH_C"/>
</dbReference>
<dbReference type="PROSITE" id="PS52019">
    <property type="entry name" value="PKS_MFAS_DH"/>
    <property type="match status" value="1"/>
</dbReference>
<sequence>GEPVGSDVRSVLVEVVAEKTGYPPEMLDLSMDLEADLGVDSIKRVQILGALRDRVEGVPAVGPEQVAELRTLNDIVGFIKGGEPVGSDVRSVLVEVVAEKTGYPPEMLDLSMDLEADLGVDSIKRVQILGALRDRVEGVPAVGPEQVAELRTLNDIVGFIGGTEPSTSDSPAPTQPVLLRLERVRLPAVDRLDEPYPQGKTALVVDHGESTAAELAAGLEKDGWTVHRVDATGQEDAPLSTWDGERIQRTLSTALDAANRLDLVLTILPADGQWHAAARCLADTILTAKLVHQRLTANDNRAAFVTLTRIDGALGHRGDRPAAASLIGGVSGLTKTLAQEAPSLFCRALDLAPELTGEALTEAVLDELVDAATDVREVAIDAQRARWTLRPRPIDEPAGTEPAITTDDVLVVTGGARGVTAHCIRELATRRPCEFILLGRTELTEEPGWATGIADDALKPAAISALRGEKPKHIDRVTRDLLAQREIRATVQNLTAAGARAHYIAVDVTDAEATKAALAPHQARVTGIVHGAGALADALLPAKTPADIRTVLATKVDGLHNVVAALTEATLRHVILFGSVAGVLGNPGQADYAVANEALNRVAISWKHQRPDSQVTTINWGAWDGGMVTPQLREMFLARGVTLLGMDDGARLFAEQFTAARAREVSVLAGPANPLAPPAVPSRTPAFTAHRDLSGLAADPVLLDHQVGRYPVFPAAAGLGWAINVLERANPGLRVVECSGFEVLKGIVYDGGHQRDYWLDAEAGVLDGDRISVKAWIRSAEPGKTLPPSHFAGTFTLAADPAAAPAGTAYQPGEGEEDGLEVYRTATLFHGPLLQGIRRILRREERHLVVECRLPDTPLAHGEFAGGSHSPVLADVVIQAGSLLGVWFMDSGCLPLTVGRIEYFAPLPGNRLFIAEVGDLRANSDRTQVTVTVTASDPDGRVLQRYTDLSVIATPEMTAKFAEAVRVREENR</sequence>
<feature type="active site" description="Proton acceptor; for dehydratase activity" evidence="2">
    <location>
        <position position="705"/>
    </location>
</feature>
<dbReference type="CDD" id="cd08953">
    <property type="entry name" value="KR_2_SDR_x"/>
    <property type="match status" value="1"/>
</dbReference>
<dbReference type="Gene3D" id="3.40.50.720">
    <property type="entry name" value="NAD(P)-binding Rossmann-like Domain"/>
    <property type="match status" value="1"/>
</dbReference>
<protein>
    <submittedName>
        <fullName evidence="5">SDR family NAD(P)-dependent oxidoreductase</fullName>
    </submittedName>
</protein>
<evidence type="ECO:0000313" key="5">
    <source>
        <dbReference type="EMBL" id="MTD54405.1"/>
    </source>
</evidence>
<name>A0A6N7YN54_9PSEU</name>
<dbReference type="InterPro" id="IPR049900">
    <property type="entry name" value="PKS_mFAS_DH"/>
</dbReference>
<feature type="domain" description="Carrier" evidence="3">
    <location>
        <begin position="84"/>
        <end position="164"/>
    </location>
</feature>
<dbReference type="Gene3D" id="3.10.129.110">
    <property type="entry name" value="Polyketide synthase dehydratase"/>
    <property type="match status" value="1"/>
</dbReference>
<dbReference type="SUPFAM" id="SSF47336">
    <property type="entry name" value="ACP-like"/>
    <property type="match status" value="2"/>
</dbReference>
<dbReference type="PANTHER" id="PTHR43775">
    <property type="entry name" value="FATTY ACID SYNTHASE"/>
    <property type="match status" value="1"/>
</dbReference>
<feature type="active site" description="Proton donor; for dehydratase activity" evidence="2">
    <location>
        <position position="875"/>
    </location>
</feature>
<dbReference type="Pfam" id="PF14765">
    <property type="entry name" value="PS-DH"/>
    <property type="match status" value="1"/>
</dbReference>
<dbReference type="Proteomes" id="UP000440096">
    <property type="component" value="Unassembled WGS sequence"/>
</dbReference>
<accession>A0A6N7YN54</accession>
<dbReference type="InterPro" id="IPR042104">
    <property type="entry name" value="PKS_dehydratase_sf"/>
</dbReference>
<dbReference type="InterPro" id="IPR009081">
    <property type="entry name" value="PP-bd_ACP"/>
</dbReference>
<dbReference type="SUPFAM" id="SSF51735">
    <property type="entry name" value="NAD(P)-binding Rossmann-fold domains"/>
    <property type="match status" value="2"/>
</dbReference>
<dbReference type="EMBL" id="WMBA01000011">
    <property type="protein sequence ID" value="MTD54405.1"/>
    <property type="molecule type" value="Genomic_DNA"/>
</dbReference>
<dbReference type="Pfam" id="PF00550">
    <property type="entry name" value="PP-binding"/>
    <property type="match status" value="2"/>
</dbReference>